<dbReference type="STRING" id="1798680.A3J66_02025"/>
<organism evidence="1 2">
    <name type="scientific">Candidatus Magasanikbacteria bacterium RIFCSPHIGHO2_02_FULL_47_14</name>
    <dbReference type="NCBI Taxonomy" id="1798680"/>
    <lineage>
        <taxon>Bacteria</taxon>
        <taxon>Candidatus Magasanikiibacteriota</taxon>
    </lineage>
</organism>
<dbReference type="Proteomes" id="UP000176282">
    <property type="component" value="Unassembled WGS sequence"/>
</dbReference>
<proteinExistence type="predicted"/>
<evidence type="ECO:0000313" key="1">
    <source>
        <dbReference type="EMBL" id="OGH68813.1"/>
    </source>
</evidence>
<accession>A0A1F6MBC8</accession>
<dbReference type="EMBL" id="MFQB01000006">
    <property type="protein sequence ID" value="OGH68813.1"/>
    <property type="molecule type" value="Genomic_DNA"/>
</dbReference>
<reference evidence="1 2" key="1">
    <citation type="journal article" date="2016" name="Nat. Commun.">
        <title>Thousands of microbial genomes shed light on interconnected biogeochemical processes in an aquifer system.</title>
        <authorList>
            <person name="Anantharaman K."/>
            <person name="Brown C.T."/>
            <person name="Hug L.A."/>
            <person name="Sharon I."/>
            <person name="Castelle C.J."/>
            <person name="Probst A.J."/>
            <person name="Thomas B.C."/>
            <person name="Singh A."/>
            <person name="Wilkins M.J."/>
            <person name="Karaoz U."/>
            <person name="Brodie E.L."/>
            <person name="Williams K.H."/>
            <person name="Hubbard S.S."/>
            <person name="Banfield J.F."/>
        </authorList>
    </citation>
    <scope>NUCLEOTIDE SEQUENCE [LARGE SCALE GENOMIC DNA]</scope>
</reference>
<sequence>MTSIAVVVEGWLPARSEVATPRNKLQTTPKVGDLVEYQGRLLRVWGVRPRRGDRLEVHAEELTWRSGHNMPQTVSADLVAHLCQRCSVPK</sequence>
<evidence type="ECO:0000313" key="2">
    <source>
        <dbReference type="Proteomes" id="UP000176282"/>
    </source>
</evidence>
<comment type="caution">
    <text evidence="1">The sequence shown here is derived from an EMBL/GenBank/DDBJ whole genome shotgun (WGS) entry which is preliminary data.</text>
</comment>
<protein>
    <submittedName>
        <fullName evidence="1">Uncharacterized protein</fullName>
    </submittedName>
</protein>
<gene>
    <name evidence="1" type="ORF">A3J66_02025</name>
</gene>
<name>A0A1F6MBC8_9BACT</name>
<dbReference type="AlphaFoldDB" id="A0A1F6MBC8"/>